<dbReference type="InterPro" id="IPR016181">
    <property type="entry name" value="Acyl_CoA_acyltransferase"/>
</dbReference>
<evidence type="ECO:0000313" key="5">
    <source>
        <dbReference type="Proteomes" id="UP000632125"/>
    </source>
</evidence>
<evidence type="ECO:0000313" key="4">
    <source>
        <dbReference type="EMBL" id="MBD2871131.1"/>
    </source>
</evidence>
<dbReference type="EMBL" id="JACXIY010000027">
    <property type="protein sequence ID" value="MBD2871131.1"/>
    <property type="molecule type" value="Genomic_DNA"/>
</dbReference>
<keyword evidence="2" id="KW-0012">Acyltransferase</keyword>
<keyword evidence="1" id="KW-0808">Transferase</keyword>
<dbReference type="SUPFAM" id="SSF55729">
    <property type="entry name" value="Acyl-CoA N-acyltransferases (Nat)"/>
    <property type="match status" value="1"/>
</dbReference>
<organism evidence="4 5">
    <name type="scientific">Paenibacillus arenilitoris</name>
    <dbReference type="NCBI Taxonomy" id="2772299"/>
    <lineage>
        <taxon>Bacteria</taxon>
        <taxon>Bacillati</taxon>
        <taxon>Bacillota</taxon>
        <taxon>Bacilli</taxon>
        <taxon>Bacillales</taxon>
        <taxon>Paenibacillaceae</taxon>
        <taxon>Paenibacillus</taxon>
    </lineage>
</organism>
<dbReference type="PANTHER" id="PTHR43877:SF2">
    <property type="entry name" value="AMINOALKYLPHOSPHONATE N-ACETYLTRANSFERASE-RELATED"/>
    <property type="match status" value="1"/>
</dbReference>
<feature type="domain" description="N-acetyltransferase" evidence="3">
    <location>
        <begin position="10"/>
        <end position="165"/>
    </location>
</feature>
<protein>
    <submittedName>
        <fullName evidence="4">GNAT family N-acetyltransferase</fullName>
    </submittedName>
</protein>
<dbReference type="Gene3D" id="3.40.630.30">
    <property type="match status" value="1"/>
</dbReference>
<dbReference type="AlphaFoldDB" id="A0A927CRZ6"/>
<evidence type="ECO:0000259" key="3">
    <source>
        <dbReference type="PROSITE" id="PS51186"/>
    </source>
</evidence>
<comment type="caution">
    <text evidence="4">The sequence shown here is derived from an EMBL/GenBank/DDBJ whole genome shotgun (WGS) entry which is preliminary data.</text>
</comment>
<dbReference type="CDD" id="cd04301">
    <property type="entry name" value="NAT_SF"/>
    <property type="match status" value="1"/>
</dbReference>
<keyword evidence="5" id="KW-1185">Reference proteome</keyword>
<evidence type="ECO:0000256" key="2">
    <source>
        <dbReference type="ARBA" id="ARBA00023315"/>
    </source>
</evidence>
<dbReference type="InterPro" id="IPR050832">
    <property type="entry name" value="Bact_Acetyltransf"/>
</dbReference>
<dbReference type="PROSITE" id="PS51186">
    <property type="entry name" value="GNAT"/>
    <property type="match status" value="1"/>
</dbReference>
<reference evidence="4" key="1">
    <citation type="submission" date="2020-09" db="EMBL/GenBank/DDBJ databases">
        <title>A novel bacterium of genus Paenibacillus, isolated from South China Sea.</title>
        <authorList>
            <person name="Huang H."/>
            <person name="Mo K."/>
            <person name="Hu Y."/>
        </authorList>
    </citation>
    <scope>NUCLEOTIDE SEQUENCE</scope>
    <source>
        <strain evidence="4">IB182493</strain>
    </source>
</reference>
<dbReference type="Proteomes" id="UP000632125">
    <property type="component" value="Unassembled WGS sequence"/>
</dbReference>
<name>A0A927CRZ6_9BACL</name>
<sequence length="165" mass="18855">MGRRVGWTMIRIRTFEADDLAAVAGLMRDLGYPSPIERLRSRMDVIERMPDYFTFVAVYEERVAGMIGIRRLFSYEDDGCVTQISLLVTKKELEGRGIGSALVRYAEQWALEQGSHVLYLTSGMRPERQRAHAFYRSAGFEATGCRFVKKIGEGKGLEQRESDYI</sequence>
<dbReference type="GO" id="GO:0016747">
    <property type="term" value="F:acyltransferase activity, transferring groups other than amino-acyl groups"/>
    <property type="evidence" value="ECO:0007669"/>
    <property type="project" value="InterPro"/>
</dbReference>
<dbReference type="PANTHER" id="PTHR43877">
    <property type="entry name" value="AMINOALKYLPHOSPHONATE N-ACETYLTRANSFERASE-RELATED-RELATED"/>
    <property type="match status" value="1"/>
</dbReference>
<dbReference type="InterPro" id="IPR000182">
    <property type="entry name" value="GNAT_dom"/>
</dbReference>
<evidence type="ECO:0000256" key="1">
    <source>
        <dbReference type="ARBA" id="ARBA00022679"/>
    </source>
</evidence>
<dbReference type="Pfam" id="PF00583">
    <property type="entry name" value="Acetyltransf_1"/>
    <property type="match status" value="1"/>
</dbReference>
<accession>A0A927CRZ6</accession>
<proteinExistence type="predicted"/>
<gene>
    <name evidence="4" type="ORF">IDH41_21325</name>
</gene>